<dbReference type="SUPFAM" id="SSF53383">
    <property type="entry name" value="PLP-dependent transferases"/>
    <property type="match status" value="1"/>
</dbReference>
<gene>
    <name evidence="2" type="ORF">EV356DRAFT_427317</name>
</gene>
<dbReference type="Gene3D" id="3.40.640.10">
    <property type="entry name" value="Type I PLP-dependent aspartate aminotransferase-like (Major domain)"/>
    <property type="match status" value="1"/>
</dbReference>
<dbReference type="InterPro" id="IPR015421">
    <property type="entry name" value="PyrdxlP-dep_Trfase_major"/>
</dbReference>
<evidence type="ECO:0000259" key="1">
    <source>
        <dbReference type="Pfam" id="PF00266"/>
    </source>
</evidence>
<organism evidence="2 3">
    <name type="scientific">Viridothelium virens</name>
    <name type="common">Speckled blister lichen</name>
    <name type="synonym">Trypethelium virens</name>
    <dbReference type="NCBI Taxonomy" id="1048519"/>
    <lineage>
        <taxon>Eukaryota</taxon>
        <taxon>Fungi</taxon>
        <taxon>Dikarya</taxon>
        <taxon>Ascomycota</taxon>
        <taxon>Pezizomycotina</taxon>
        <taxon>Dothideomycetes</taxon>
        <taxon>Dothideomycetes incertae sedis</taxon>
        <taxon>Trypetheliales</taxon>
        <taxon>Trypetheliaceae</taxon>
        <taxon>Viridothelium</taxon>
    </lineage>
</organism>
<feature type="domain" description="Aminotransferase class V" evidence="1">
    <location>
        <begin position="164"/>
        <end position="455"/>
    </location>
</feature>
<dbReference type="InterPro" id="IPR015422">
    <property type="entry name" value="PyrdxlP-dep_Trfase_small"/>
</dbReference>
<feature type="domain" description="Aminotransferase class V" evidence="1">
    <location>
        <begin position="16"/>
        <end position="99"/>
    </location>
</feature>
<name>A0A6A6HPY4_VIRVR</name>
<dbReference type="PANTHER" id="PTHR14237:SF80">
    <property type="entry name" value="MOLYBDENUM COFACTOR SULFURASE"/>
    <property type="match status" value="1"/>
</dbReference>
<keyword evidence="2" id="KW-0808">Transferase</keyword>
<dbReference type="GO" id="GO:0008265">
    <property type="term" value="F:molybdenum cofactor sulfurtransferase activity"/>
    <property type="evidence" value="ECO:0007669"/>
    <property type="project" value="TreeGrafter"/>
</dbReference>
<proteinExistence type="predicted"/>
<dbReference type="OrthoDB" id="10264306at2759"/>
<dbReference type="Proteomes" id="UP000800092">
    <property type="component" value="Unassembled WGS sequence"/>
</dbReference>
<dbReference type="InterPro" id="IPR000192">
    <property type="entry name" value="Aminotrans_V_dom"/>
</dbReference>
<evidence type="ECO:0000313" key="2">
    <source>
        <dbReference type="EMBL" id="KAF2239919.1"/>
    </source>
</evidence>
<reference evidence="2" key="1">
    <citation type="journal article" date="2020" name="Stud. Mycol.">
        <title>101 Dothideomycetes genomes: a test case for predicting lifestyles and emergence of pathogens.</title>
        <authorList>
            <person name="Haridas S."/>
            <person name="Albert R."/>
            <person name="Binder M."/>
            <person name="Bloem J."/>
            <person name="Labutti K."/>
            <person name="Salamov A."/>
            <person name="Andreopoulos B."/>
            <person name="Baker S."/>
            <person name="Barry K."/>
            <person name="Bills G."/>
            <person name="Bluhm B."/>
            <person name="Cannon C."/>
            <person name="Castanera R."/>
            <person name="Culley D."/>
            <person name="Daum C."/>
            <person name="Ezra D."/>
            <person name="Gonzalez J."/>
            <person name="Henrissat B."/>
            <person name="Kuo A."/>
            <person name="Liang C."/>
            <person name="Lipzen A."/>
            <person name="Lutzoni F."/>
            <person name="Magnuson J."/>
            <person name="Mondo S."/>
            <person name="Nolan M."/>
            <person name="Ohm R."/>
            <person name="Pangilinan J."/>
            <person name="Park H.-J."/>
            <person name="Ramirez L."/>
            <person name="Alfaro M."/>
            <person name="Sun H."/>
            <person name="Tritt A."/>
            <person name="Yoshinaga Y."/>
            <person name="Zwiers L.-H."/>
            <person name="Turgeon B."/>
            <person name="Goodwin S."/>
            <person name="Spatafora J."/>
            <person name="Crous P."/>
            <person name="Grigoriev I."/>
        </authorList>
    </citation>
    <scope>NUCLEOTIDE SEQUENCE</scope>
    <source>
        <strain evidence="2">Tuck. ex Michener</strain>
    </source>
</reference>
<dbReference type="PANTHER" id="PTHR14237">
    <property type="entry name" value="MOLYBDOPTERIN COFACTOR SULFURASE MOSC"/>
    <property type="match status" value="1"/>
</dbReference>
<accession>A0A6A6HPY4</accession>
<feature type="non-terminal residue" evidence="2">
    <location>
        <position position="464"/>
    </location>
</feature>
<dbReference type="InterPro" id="IPR015424">
    <property type="entry name" value="PyrdxlP-dep_Trfase"/>
</dbReference>
<dbReference type="Pfam" id="PF00266">
    <property type="entry name" value="Aminotran_5"/>
    <property type="match status" value="2"/>
</dbReference>
<dbReference type="EMBL" id="ML991771">
    <property type="protein sequence ID" value="KAF2239919.1"/>
    <property type="molecule type" value="Genomic_DNA"/>
</dbReference>
<dbReference type="AlphaFoldDB" id="A0A6A6HPY4"/>
<protein>
    <submittedName>
        <fullName evidence="2">PLP-dependent transferase</fullName>
    </submittedName>
</protein>
<sequence>IEKIRKNEYPLLREQTYLDHAGTTLYAKTLIERFSKDLNSHIYGNPHSDSTPSALSGARIDKVRERALRFFNASPDEFDLVFVANATAAIKIVADAFRDISSNPGNIETPTGFWYGWHRDAHTSLVGIREVNSGSNRFFHSDEDVQRWIDGGCNGQDSPLGLFAYPGQSNMTGRRLPLKWPGEIRATQAAHSASNQIYTLLDAAALSTTRPLDFGDSSAAPDFTALSFYKIFGFPDLGALIVRKASAHLLTHGRRYFGGGTVEMVISQPAAAEWHAKKQTQPHASLEDGTLPFHSIIALDHALDTHAALFGSMALVSAHTAHLVRELHARLTALRHASPEGAPVVRVYNDEGAVYGGAVTQGATVAFNVLRADGTVVGYADVERAADKEGIAVRSGSLCNPGGMAGYLEWGAGEMREAYANGHRCSDPVQLVDGKPTGVVRVSLGAMSTMRDVKRWVEFVEGRY</sequence>
<keyword evidence="3" id="KW-1185">Reference proteome</keyword>
<dbReference type="Gene3D" id="3.90.1150.10">
    <property type="entry name" value="Aspartate Aminotransferase, domain 1"/>
    <property type="match status" value="1"/>
</dbReference>
<feature type="non-terminal residue" evidence="2">
    <location>
        <position position="1"/>
    </location>
</feature>
<evidence type="ECO:0000313" key="3">
    <source>
        <dbReference type="Proteomes" id="UP000800092"/>
    </source>
</evidence>
<dbReference type="GO" id="GO:0043545">
    <property type="term" value="P:molybdopterin cofactor metabolic process"/>
    <property type="evidence" value="ECO:0007669"/>
    <property type="project" value="TreeGrafter"/>
</dbReference>